<evidence type="ECO:0000256" key="4">
    <source>
        <dbReference type="SAM" id="MobiDB-lite"/>
    </source>
</evidence>
<protein>
    <submittedName>
        <fullName evidence="7">Serine protease Do-like HtrA</fullName>
        <ecNumber evidence="7">3.4.21.107</ecNumber>
    </submittedName>
</protein>
<sequence>MYNDPNNNNNNLNNDPNNNVNQYNNMDTNNNVNGNNPNRYNNLVNHDNFDEKPKEKKKIIKIMGVIAIMLIIALSGGIIGGIATYKFMSQDGKLVEDNSSYVAPEFTSSTDGSLTISEAFEKVKPAVVTIYTKSTNANGQASGEGMGSGFIINEDGYVITNYHVISNTTELTVQLSNGAEVVAEVVNYDAEQDVAMLKLAEGTEIPGVAELGDSDALYAGQDVIAIGTPLYKDLAQTLTKGIVSAANRTLTTSSGGTTVNVIQTDAAINPGNSGGPLVNTNGEVIGINSSKLGSTADSETSIEGIGFAIPINEVKDRLESLSKPLLTIGINIIEYDEVAAKKYNTSEGLSVQSVIAASPAENAGIKPGDIIIKFNGTRVKTADELSKAKASINSGDSVKIVVERSGNEVTLDLQLTAS</sequence>
<dbReference type="SMART" id="SM00228">
    <property type="entry name" value="PDZ"/>
    <property type="match status" value="1"/>
</dbReference>
<comment type="caution">
    <text evidence="7">The sequence shown here is derived from an EMBL/GenBank/DDBJ whole genome shotgun (WGS) entry which is preliminary data.</text>
</comment>
<evidence type="ECO:0000313" key="8">
    <source>
        <dbReference type="Proteomes" id="UP000239471"/>
    </source>
</evidence>
<keyword evidence="8" id="KW-1185">Reference proteome</keyword>
<dbReference type="PROSITE" id="PS50106">
    <property type="entry name" value="PDZ"/>
    <property type="match status" value="1"/>
</dbReference>
<keyword evidence="5" id="KW-0812">Transmembrane</keyword>
<evidence type="ECO:0000256" key="2">
    <source>
        <dbReference type="ARBA" id="ARBA00022670"/>
    </source>
</evidence>
<dbReference type="InterPro" id="IPR036034">
    <property type="entry name" value="PDZ_sf"/>
</dbReference>
<dbReference type="AlphaFoldDB" id="A0A2T0BH47"/>
<dbReference type="PANTHER" id="PTHR22939">
    <property type="entry name" value="SERINE PROTEASE FAMILY S1C HTRA-RELATED"/>
    <property type="match status" value="1"/>
</dbReference>
<dbReference type="Gene3D" id="2.30.42.10">
    <property type="match status" value="1"/>
</dbReference>
<comment type="similarity">
    <text evidence="1">Belongs to the peptidase S1C family.</text>
</comment>
<organism evidence="7 8">
    <name type="scientific">Clostridium vincentii</name>
    <dbReference type="NCBI Taxonomy" id="52704"/>
    <lineage>
        <taxon>Bacteria</taxon>
        <taxon>Bacillati</taxon>
        <taxon>Bacillota</taxon>
        <taxon>Clostridia</taxon>
        <taxon>Eubacteriales</taxon>
        <taxon>Clostridiaceae</taxon>
        <taxon>Clostridium</taxon>
    </lineage>
</organism>
<dbReference type="RefSeq" id="WP_106059232.1">
    <property type="nucleotide sequence ID" value="NZ_PVXQ01000009.1"/>
</dbReference>
<evidence type="ECO:0000313" key="7">
    <source>
        <dbReference type="EMBL" id="PRR83194.1"/>
    </source>
</evidence>
<dbReference type="Pfam" id="PF13180">
    <property type="entry name" value="PDZ_2"/>
    <property type="match status" value="1"/>
</dbReference>
<gene>
    <name evidence="7" type="primary">htrA</name>
    <name evidence="7" type="ORF">CLVI_12360</name>
</gene>
<evidence type="ECO:0000259" key="6">
    <source>
        <dbReference type="PROSITE" id="PS50106"/>
    </source>
</evidence>
<reference evidence="7 8" key="1">
    <citation type="submission" date="2018-03" db="EMBL/GenBank/DDBJ databases">
        <title>Genome sequence of Clostridium vincentii DSM 10228.</title>
        <authorList>
            <person name="Poehlein A."/>
            <person name="Daniel R."/>
        </authorList>
    </citation>
    <scope>NUCLEOTIDE SEQUENCE [LARGE SCALE GENOMIC DNA]</scope>
    <source>
        <strain evidence="7 8">DSM 10228</strain>
    </source>
</reference>
<dbReference type="Pfam" id="PF13365">
    <property type="entry name" value="Trypsin_2"/>
    <property type="match status" value="1"/>
</dbReference>
<keyword evidence="2 7" id="KW-0645">Protease</keyword>
<dbReference type="SUPFAM" id="SSF50156">
    <property type="entry name" value="PDZ domain-like"/>
    <property type="match status" value="1"/>
</dbReference>
<dbReference type="Gene3D" id="2.40.10.10">
    <property type="entry name" value="Trypsin-like serine proteases"/>
    <property type="match status" value="2"/>
</dbReference>
<evidence type="ECO:0000256" key="3">
    <source>
        <dbReference type="ARBA" id="ARBA00022801"/>
    </source>
</evidence>
<dbReference type="SUPFAM" id="SSF50494">
    <property type="entry name" value="Trypsin-like serine proteases"/>
    <property type="match status" value="1"/>
</dbReference>
<dbReference type="InterPro" id="IPR001478">
    <property type="entry name" value="PDZ"/>
</dbReference>
<dbReference type="EMBL" id="PVXQ01000009">
    <property type="protein sequence ID" value="PRR83194.1"/>
    <property type="molecule type" value="Genomic_DNA"/>
</dbReference>
<dbReference type="PANTHER" id="PTHR22939:SF129">
    <property type="entry name" value="SERINE PROTEASE HTRA2, MITOCHONDRIAL"/>
    <property type="match status" value="1"/>
</dbReference>
<dbReference type="Proteomes" id="UP000239471">
    <property type="component" value="Unassembled WGS sequence"/>
</dbReference>
<dbReference type="OrthoDB" id="9758917at2"/>
<dbReference type="PRINTS" id="PR00834">
    <property type="entry name" value="PROTEASES2C"/>
</dbReference>
<dbReference type="InterPro" id="IPR001940">
    <property type="entry name" value="Peptidase_S1C"/>
</dbReference>
<name>A0A2T0BH47_9CLOT</name>
<evidence type="ECO:0000256" key="1">
    <source>
        <dbReference type="ARBA" id="ARBA00010541"/>
    </source>
</evidence>
<dbReference type="GO" id="GO:0004252">
    <property type="term" value="F:serine-type endopeptidase activity"/>
    <property type="evidence" value="ECO:0007669"/>
    <property type="project" value="InterPro"/>
</dbReference>
<dbReference type="InterPro" id="IPR009003">
    <property type="entry name" value="Peptidase_S1_PA"/>
</dbReference>
<keyword evidence="5" id="KW-1133">Transmembrane helix</keyword>
<keyword evidence="5" id="KW-0472">Membrane</keyword>
<proteinExistence type="inferred from homology"/>
<keyword evidence="3 7" id="KW-0378">Hydrolase</keyword>
<evidence type="ECO:0000256" key="5">
    <source>
        <dbReference type="SAM" id="Phobius"/>
    </source>
</evidence>
<feature type="domain" description="PDZ" evidence="6">
    <location>
        <begin position="308"/>
        <end position="406"/>
    </location>
</feature>
<feature type="region of interest" description="Disordered" evidence="4">
    <location>
        <begin position="1"/>
        <end position="37"/>
    </location>
</feature>
<feature type="transmembrane region" description="Helical" evidence="5">
    <location>
        <begin position="62"/>
        <end position="85"/>
    </location>
</feature>
<dbReference type="EC" id="3.4.21.107" evidence="7"/>
<dbReference type="InterPro" id="IPR043504">
    <property type="entry name" value="Peptidase_S1_PA_chymotrypsin"/>
</dbReference>
<dbReference type="GO" id="GO:0006508">
    <property type="term" value="P:proteolysis"/>
    <property type="evidence" value="ECO:0007669"/>
    <property type="project" value="UniProtKB-KW"/>
</dbReference>
<accession>A0A2T0BH47</accession>